<dbReference type="AlphaFoldDB" id="A0ABD3P7T2"/>
<keyword evidence="1" id="KW-0732">Signal</keyword>
<dbReference type="InterPro" id="IPR006121">
    <property type="entry name" value="HMA_dom"/>
</dbReference>
<name>A0ABD3P7T2_9STRA</name>
<protein>
    <recommendedName>
        <fullName evidence="4">HMA domain-containing protein</fullName>
    </recommendedName>
</protein>
<dbReference type="CDD" id="cd00371">
    <property type="entry name" value="HMA"/>
    <property type="match status" value="1"/>
</dbReference>
<evidence type="ECO:0000313" key="3">
    <source>
        <dbReference type="Proteomes" id="UP001530400"/>
    </source>
</evidence>
<evidence type="ECO:0000313" key="2">
    <source>
        <dbReference type="EMBL" id="KAL3783998.1"/>
    </source>
</evidence>
<evidence type="ECO:0008006" key="4">
    <source>
        <dbReference type="Google" id="ProtNLM"/>
    </source>
</evidence>
<organism evidence="2 3">
    <name type="scientific">Cyclotella atomus</name>
    <dbReference type="NCBI Taxonomy" id="382360"/>
    <lineage>
        <taxon>Eukaryota</taxon>
        <taxon>Sar</taxon>
        <taxon>Stramenopiles</taxon>
        <taxon>Ochrophyta</taxon>
        <taxon>Bacillariophyta</taxon>
        <taxon>Coscinodiscophyceae</taxon>
        <taxon>Thalassiosirophycidae</taxon>
        <taxon>Stephanodiscales</taxon>
        <taxon>Stephanodiscaceae</taxon>
        <taxon>Cyclotella</taxon>
    </lineage>
</organism>
<dbReference type="Proteomes" id="UP001530400">
    <property type="component" value="Unassembled WGS sequence"/>
</dbReference>
<accession>A0ABD3P7T2</accession>
<comment type="caution">
    <text evidence="2">The sequence shown here is derived from an EMBL/GenBank/DDBJ whole genome shotgun (WGS) entry which is preliminary data.</text>
</comment>
<feature type="signal peptide" evidence="1">
    <location>
        <begin position="1"/>
        <end position="35"/>
    </location>
</feature>
<gene>
    <name evidence="2" type="ORF">ACHAWO_000370</name>
</gene>
<dbReference type="EMBL" id="JALLPJ020000743">
    <property type="protein sequence ID" value="KAL3783998.1"/>
    <property type="molecule type" value="Genomic_DNA"/>
</dbReference>
<evidence type="ECO:0000256" key="1">
    <source>
        <dbReference type="SAM" id="SignalP"/>
    </source>
</evidence>
<feature type="chain" id="PRO_5044891332" description="HMA domain-containing protein" evidence="1">
    <location>
        <begin position="36"/>
        <end position="330"/>
    </location>
</feature>
<sequence>MMSLTQSAARSAFRMNRSSIVLSLICGVFAGSSNAVVQSFVINQGASRNCFRSSHPSTNHFSRAFSIRGGNGSALNAAAASPTSEIDDTSNSIEEYHLIWSPNFWKKLIVSFGFWAILGLVQSKYSTFVFMRYHSASCHSPMDFVLPLLSSSCCAIQLIINTISGLGCAGFNTYLGPIRPLFLSIFLILTWKQMNQRHPVWTLVSLPLAFLPEGVHLLNTLTTQKLFKPNAMTNDIQQNQLLPVNAKITLNIPTMGCVACVNKVDSTIRGCSFSTNIQQEKSWLKDEKGGVAELIVSTENKEGVDKVIEEVKRAVGNAGFTCDVECVQIQ</sequence>
<reference evidence="2 3" key="1">
    <citation type="submission" date="2024-10" db="EMBL/GenBank/DDBJ databases">
        <title>Updated reference genomes for cyclostephanoid diatoms.</title>
        <authorList>
            <person name="Roberts W.R."/>
            <person name="Alverson A.J."/>
        </authorList>
    </citation>
    <scope>NUCLEOTIDE SEQUENCE [LARGE SCALE GENOMIC DNA]</scope>
    <source>
        <strain evidence="2 3">AJA010-31</strain>
    </source>
</reference>
<keyword evidence="3" id="KW-1185">Reference proteome</keyword>
<proteinExistence type="predicted"/>